<dbReference type="Proteomes" id="UP000295165">
    <property type="component" value="Unassembled WGS sequence"/>
</dbReference>
<dbReference type="EMBL" id="MLIK01000004">
    <property type="protein sequence ID" value="OHU31259.1"/>
    <property type="molecule type" value="Genomic_DNA"/>
</dbReference>
<evidence type="ECO:0000313" key="6">
    <source>
        <dbReference type="Proteomes" id="UP000295165"/>
    </source>
</evidence>
<dbReference type="EMBL" id="PECC01000029">
    <property type="protein sequence ID" value="TDZ47829.1"/>
    <property type="molecule type" value="Genomic_DNA"/>
</dbReference>
<keyword evidence="2" id="KW-0732">Signal</keyword>
<dbReference type="AlphaFoldDB" id="A0A1S1LB68"/>
<comment type="caution">
    <text evidence="3">The sequence shown here is derived from an EMBL/GenBank/DDBJ whole genome shotgun (WGS) entry which is preliminary data.</text>
</comment>
<accession>A0A1S1LB68</accession>
<dbReference type="Proteomes" id="UP000179616">
    <property type="component" value="Unassembled WGS sequence"/>
</dbReference>
<dbReference type="STRING" id="948102.BKG76_06240"/>
<evidence type="ECO:0000313" key="3">
    <source>
        <dbReference type="EMBL" id="OHU31259.1"/>
    </source>
</evidence>
<evidence type="ECO:0000313" key="4">
    <source>
        <dbReference type="EMBL" id="TDZ47829.1"/>
    </source>
</evidence>
<name>A0A1S1LB68_9MYCO</name>
<evidence type="ECO:0000256" key="2">
    <source>
        <dbReference type="SAM" id="SignalP"/>
    </source>
</evidence>
<reference evidence="4 6" key="2">
    <citation type="journal article" date="2019" name="Sci. Rep.">
        <title>Extended insight into the Mycobacterium chelonae-abscessus complex through whole genome sequencing of Mycobacterium salmoniphilum outbreak and Mycobacterium salmoniphilum-like strains.</title>
        <authorList>
            <person name="Behra P.R.K."/>
            <person name="Das S."/>
            <person name="Pettersson B.M.F."/>
            <person name="Shirreff L."/>
            <person name="DuCote T."/>
            <person name="Jacobsson K.G."/>
            <person name="Ennis D.G."/>
            <person name="Kirsebom L.A."/>
        </authorList>
    </citation>
    <scope>NUCLEOTIDE SEQUENCE [LARGE SCALE GENOMIC DNA]</scope>
    <source>
        <strain evidence="4 6">CCUG 63697</strain>
    </source>
</reference>
<feature type="chain" id="PRO_5036025222" evidence="2">
    <location>
        <begin position="29"/>
        <end position="192"/>
    </location>
</feature>
<reference evidence="3 5" key="1">
    <citation type="submission" date="2016-10" db="EMBL/GenBank/DDBJ databases">
        <title>Evaluation of Human, Veterinary and Environmental Mycobacterium chelonae Isolates by Core Genome Phylogenomic Analysis, Targeted Gene Comparison, and Anti-microbial Susceptibility Patterns: A Tale of Mistaken Identities.</title>
        <authorList>
            <person name="Fogelson S.B."/>
            <person name="Camus A.C."/>
            <person name="Lorenz W."/>
            <person name="Vasireddy R."/>
            <person name="Vasireddy S."/>
            <person name="Smith T."/>
            <person name="Brown-Elliott B.A."/>
            <person name="Wallace R.J.Jr."/>
            <person name="Hasan N.A."/>
            <person name="Reischl U."/>
            <person name="Sanchez S."/>
        </authorList>
    </citation>
    <scope>NUCLEOTIDE SEQUENCE [LARGE SCALE GENOMIC DNA]</scope>
    <source>
        <strain evidence="3 5">1559</strain>
    </source>
</reference>
<proteinExistence type="predicted"/>
<feature type="signal peptide" evidence="2">
    <location>
        <begin position="1"/>
        <end position="28"/>
    </location>
</feature>
<gene>
    <name evidence="3" type="ORF">BKG76_06240</name>
    <name evidence="4" type="ORF">CCUG63697_04119</name>
</gene>
<evidence type="ECO:0000256" key="1">
    <source>
        <dbReference type="SAM" id="MobiDB-lite"/>
    </source>
</evidence>
<dbReference type="RefSeq" id="WP_070936678.1">
    <property type="nucleotide sequence ID" value="NZ_MLIK01000004.1"/>
</dbReference>
<feature type="compositionally biased region" description="Low complexity" evidence="1">
    <location>
        <begin position="126"/>
        <end position="142"/>
    </location>
</feature>
<dbReference type="GeneID" id="57166395"/>
<evidence type="ECO:0000313" key="5">
    <source>
        <dbReference type="Proteomes" id="UP000179616"/>
    </source>
</evidence>
<sequence>MASRINTGAALLAALLSAGFFLAPSALAAPSPPVPPGPPPGYDGLPYHNMPGRIGHQPGAYTYILGFWMRPRRVLDAAGTSAMSNTDSDSAEFGMPGSELGVEPLRNSTLGVAPGVRPESPMDSIGAPDPAAGVVPGASMPGGAPGGLEDPVPGTHQPPPAADSESVQPKANGTIAPGSLNSGPDLGPAASH</sequence>
<organism evidence="3 5">
    <name type="scientific">Mycobacteroides franklinii</name>
    <dbReference type="NCBI Taxonomy" id="948102"/>
    <lineage>
        <taxon>Bacteria</taxon>
        <taxon>Bacillati</taxon>
        <taxon>Actinomycetota</taxon>
        <taxon>Actinomycetes</taxon>
        <taxon>Mycobacteriales</taxon>
        <taxon>Mycobacteriaceae</taxon>
        <taxon>Mycobacteroides</taxon>
    </lineage>
</organism>
<dbReference type="OrthoDB" id="4764259at2"/>
<keyword evidence="6" id="KW-1185">Reference proteome</keyword>
<feature type="region of interest" description="Disordered" evidence="1">
    <location>
        <begin position="80"/>
        <end position="192"/>
    </location>
</feature>
<protein>
    <submittedName>
        <fullName evidence="3">Uncharacterized protein</fullName>
    </submittedName>
</protein>